<keyword evidence="1" id="KW-0677">Repeat</keyword>
<dbReference type="GO" id="GO:0003723">
    <property type="term" value="F:RNA binding"/>
    <property type="evidence" value="ECO:0007669"/>
    <property type="project" value="InterPro"/>
</dbReference>
<dbReference type="PANTHER" id="PTHR47926:SF344">
    <property type="entry name" value="OS07G0636900 PROTEIN"/>
    <property type="match status" value="1"/>
</dbReference>
<dbReference type="InterPro" id="IPR046848">
    <property type="entry name" value="E_motif"/>
</dbReference>
<dbReference type="InterPro" id="IPR002885">
    <property type="entry name" value="PPR_rpt"/>
</dbReference>
<proteinExistence type="predicted"/>
<organism evidence="3 4">
    <name type="scientific">Theobroma cacao</name>
    <name type="common">Cacao</name>
    <name type="synonym">Cocoa</name>
    <dbReference type="NCBI Taxonomy" id="3641"/>
    <lineage>
        <taxon>Eukaryota</taxon>
        <taxon>Viridiplantae</taxon>
        <taxon>Streptophyta</taxon>
        <taxon>Embryophyta</taxon>
        <taxon>Tracheophyta</taxon>
        <taxon>Spermatophyta</taxon>
        <taxon>Magnoliopsida</taxon>
        <taxon>eudicotyledons</taxon>
        <taxon>Gunneridae</taxon>
        <taxon>Pentapetalae</taxon>
        <taxon>rosids</taxon>
        <taxon>malvids</taxon>
        <taxon>Malvales</taxon>
        <taxon>Malvaceae</taxon>
        <taxon>Byttnerioideae</taxon>
        <taxon>Theobroma</taxon>
    </lineage>
</organism>
<reference evidence="4" key="2">
    <citation type="submission" date="2025-08" db="UniProtKB">
        <authorList>
            <consortium name="RefSeq"/>
        </authorList>
    </citation>
    <scope>IDENTIFICATION</scope>
</reference>
<feature type="repeat" description="PPR" evidence="2">
    <location>
        <begin position="194"/>
        <end position="228"/>
    </location>
</feature>
<dbReference type="Pfam" id="PF01535">
    <property type="entry name" value="PPR"/>
    <property type="match status" value="4"/>
</dbReference>
<name>A0AB32UPP4_THECC</name>
<dbReference type="Gene3D" id="1.25.40.10">
    <property type="entry name" value="Tetratricopeptide repeat domain"/>
    <property type="match status" value="6"/>
</dbReference>
<dbReference type="FunFam" id="1.25.40.10:FF:001093">
    <property type="entry name" value="Pentatricopeptide repeat-containing protein At2g34400"/>
    <property type="match status" value="1"/>
</dbReference>
<feature type="repeat" description="PPR" evidence="2">
    <location>
        <begin position="396"/>
        <end position="430"/>
    </location>
</feature>
<dbReference type="GO" id="GO:0009451">
    <property type="term" value="P:RNA modification"/>
    <property type="evidence" value="ECO:0007669"/>
    <property type="project" value="InterPro"/>
</dbReference>
<sequence length="822" mass="92999">MLSVFSIHCSSESLLIKTFPTKWHFIARNFTSSQYSGLLRDSASNGSLNFGKAIHGQLIKIGLTSWTSLLHFYTKCGSFGCACQVLDEMPNRNVMSWTVLISRLVSEGHSYRAMNLYCNMKKDGVRPNGFTLVTALKACSMGFELDFGTQLHAEVIKIGVLLDTFVASAVVDLYARCGEMKHAERAFFCMPEKNVVTWSAFLNGYAKMGDSQEVLKWFCGMKGTETKFSKFILSTVFKSCARLGNLQGGRVVHCLAIKIGSDIDEYLGCCIIDMYSKCGVGEDAQRVFEAIKVPNVVAWTSMINCLDGQGKSQEAAEMFCLMRQKEVRPNQLTFASIVRTAANFSDLHYCQSIHACILKFGFESDKFLSNALITMYMKMKSVQNGWEVFNAMSSWDSTSWNSLLSGPRDCETYHQGPRIFCKMLTEGFRPDVYTFASILRSNGTLENFGFGKQVHAHIMKNGLDCNNFVGTSLIDMYAKNRCLDEAELLFNELNERDLFSWTVIIASYAQADQGEKAVKWFNRMQQEGFKPNEFTLSCCFSGCHNLRMLESGLQLHSMSIKSGLLNDTYVASALIDMHGKRRCIEDAEAIFKEMDFRNTVSWSTIICAYTQHGQGKMAIEAFKAMLDEGFLPDEVTFIGVLSACSQLGLIEEAKMYFDSISKVYMISPTVEHCACMVNVFCRAGKFEEVERFMKEMNLTENAMIWDTVLWGCKLHSNVEFGERAARKLFELEPELEYNYVTLSNMFAARGEWDEVEKIRALMCNQGIKKQPGGSWLEIHGEAYMFYAQDTSYPGIKEINMQMEKLIKCRTNEHKIISNFKQD</sequence>
<dbReference type="PROSITE" id="PS51375">
    <property type="entry name" value="PPR"/>
    <property type="match status" value="6"/>
</dbReference>
<dbReference type="Proteomes" id="UP000694886">
    <property type="component" value="Chromosome 9"/>
</dbReference>
<evidence type="ECO:0000313" key="3">
    <source>
        <dbReference type="Proteomes" id="UP000694886"/>
    </source>
</evidence>
<dbReference type="PANTHER" id="PTHR47926">
    <property type="entry name" value="PENTATRICOPEPTIDE REPEAT-CONTAINING PROTEIN"/>
    <property type="match status" value="1"/>
</dbReference>
<feature type="repeat" description="PPR" evidence="2">
    <location>
        <begin position="93"/>
        <end position="127"/>
    </location>
</feature>
<dbReference type="RefSeq" id="XP_007012893.2">
    <property type="nucleotide sequence ID" value="XM_007012831.2"/>
</dbReference>
<feature type="repeat" description="PPR" evidence="2">
    <location>
        <begin position="497"/>
        <end position="531"/>
    </location>
</feature>
<dbReference type="FunFam" id="1.25.40.10:FF:000344">
    <property type="entry name" value="Pentatricopeptide repeat-containing protein"/>
    <property type="match status" value="1"/>
</dbReference>
<dbReference type="NCBIfam" id="TIGR00756">
    <property type="entry name" value="PPR"/>
    <property type="match status" value="6"/>
</dbReference>
<evidence type="ECO:0000256" key="2">
    <source>
        <dbReference type="PROSITE-ProRule" id="PRU00708"/>
    </source>
</evidence>
<dbReference type="Gramene" id="Tc09v2_t008010.1">
    <property type="protein sequence ID" value="Tc09v2_p008010.1"/>
    <property type="gene ID" value="Tc09v2_g008010"/>
</dbReference>
<protein>
    <submittedName>
        <fullName evidence="4">Pentatricopeptide repeat-containing protein At4g39530</fullName>
    </submittedName>
</protein>
<gene>
    <name evidence="4" type="primary">LOC18588432</name>
</gene>
<evidence type="ECO:0000313" key="4">
    <source>
        <dbReference type="RefSeq" id="XP_007012893.2"/>
    </source>
</evidence>
<dbReference type="KEGG" id="tcc:18588432"/>
<dbReference type="Pfam" id="PF13041">
    <property type="entry name" value="PPR_2"/>
    <property type="match status" value="4"/>
</dbReference>
<dbReference type="GeneID" id="18588432"/>
<dbReference type="FunFam" id="1.25.40.10:FF:000285">
    <property type="entry name" value="Pentatricopeptide repeat-containing protein, chloroplastic"/>
    <property type="match status" value="1"/>
</dbReference>
<accession>A0AB32UPP4</accession>
<dbReference type="InterPro" id="IPR011990">
    <property type="entry name" value="TPR-like_helical_dom_sf"/>
</dbReference>
<feature type="repeat" description="PPR" evidence="2">
    <location>
        <begin position="598"/>
        <end position="632"/>
    </location>
</feature>
<dbReference type="InterPro" id="IPR046960">
    <property type="entry name" value="PPR_At4g14850-like_plant"/>
</dbReference>
<dbReference type="AlphaFoldDB" id="A0AB32UPP4"/>
<feature type="repeat" description="PPR" evidence="2">
    <location>
        <begin position="295"/>
        <end position="329"/>
    </location>
</feature>
<dbReference type="FunFam" id="1.25.40.10:FF:000073">
    <property type="entry name" value="Pentatricopeptide repeat-containing protein chloroplastic"/>
    <property type="match status" value="1"/>
</dbReference>
<reference evidence="3" key="1">
    <citation type="journal article" date="1997" name="Nucleic Acids Res.">
        <title>tRNAscan-SE: a program for improved detection of transfer RNA genes in genomic sequence.</title>
        <authorList>
            <person name="Lowe T.M."/>
            <person name="Eddy S.R."/>
        </authorList>
    </citation>
    <scope>NUCLEOTIDE SEQUENCE [LARGE SCALE GENOMIC DNA]</scope>
    <source>
        <strain evidence="3">r\B97-61/B2</strain>
    </source>
</reference>
<dbReference type="Pfam" id="PF20431">
    <property type="entry name" value="E_motif"/>
    <property type="match status" value="1"/>
</dbReference>
<evidence type="ECO:0000256" key="1">
    <source>
        <dbReference type="ARBA" id="ARBA00022737"/>
    </source>
</evidence>